<dbReference type="GO" id="GO:0000166">
    <property type="term" value="F:nucleotide binding"/>
    <property type="evidence" value="ECO:0007669"/>
    <property type="project" value="UniProtKB-KW"/>
</dbReference>
<dbReference type="CDD" id="cd05398">
    <property type="entry name" value="NT_ClassII-CCAase"/>
    <property type="match status" value="1"/>
</dbReference>
<feature type="domain" description="tRNA nucleotidyltransferase/poly(A) polymerase RNA and SrmB- binding" evidence="10">
    <location>
        <begin position="141"/>
        <end position="193"/>
    </location>
</feature>
<dbReference type="GO" id="GO:0008033">
    <property type="term" value="P:tRNA processing"/>
    <property type="evidence" value="ECO:0007669"/>
    <property type="project" value="UniProtKB-KW"/>
</dbReference>
<evidence type="ECO:0000256" key="1">
    <source>
        <dbReference type="ARBA" id="ARBA00001946"/>
    </source>
</evidence>
<dbReference type="Gene3D" id="3.30.460.10">
    <property type="entry name" value="Beta Polymerase, domain 2"/>
    <property type="match status" value="1"/>
</dbReference>
<evidence type="ECO:0000259" key="11">
    <source>
        <dbReference type="Pfam" id="PF13735"/>
    </source>
</evidence>
<dbReference type="Gene3D" id="1.10.3090.10">
    <property type="entry name" value="cca-adding enzyme, domain 2"/>
    <property type="match status" value="1"/>
</dbReference>
<dbReference type="SUPFAM" id="SSF81301">
    <property type="entry name" value="Nucleotidyltransferase"/>
    <property type="match status" value="1"/>
</dbReference>
<evidence type="ECO:0000259" key="9">
    <source>
        <dbReference type="Pfam" id="PF01743"/>
    </source>
</evidence>
<dbReference type="EMBL" id="AJWZ01011491">
    <property type="protein sequence ID" value="EKC45004.1"/>
    <property type="molecule type" value="Genomic_DNA"/>
</dbReference>
<dbReference type="GO" id="GO:0016779">
    <property type="term" value="F:nucleotidyltransferase activity"/>
    <property type="evidence" value="ECO:0007669"/>
    <property type="project" value="UniProtKB-KW"/>
</dbReference>
<reference evidence="12" key="1">
    <citation type="journal article" date="2013" name="Environ. Microbiol.">
        <title>Microbiota from the distal guts of lean and obese adolescents exhibit partial functional redundancy besides clear differences in community structure.</title>
        <authorList>
            <person name="Ferrer M."/>
            <person name="Ruiz A."/>
            <person name="Lanza F."/>
            <person name="Haange S.B."/>
            <person name="Oberbach A."/>
            <person name="Till H."/>
            <person name="Bargiela R."/>
            <person name="Campoy C."/>
            <person name="Segura M.T."/>
            <person name="Richter M."/>
            <person name="von Bergen M."/>
            <person name="Seifert J."/>
            <person name="Suarez A."/>
        </authorList>
    </citation>
    <scope>NUCLEOTIDE SEQUENCE</scope>
</reference>
<keyword evidence="5" id="KW-0479">Metal-binding</keyword>
<keyword evidence="2 12" id="KW-0808">Transferase</keyword>
<keyword evidence="6" id="KW-0547">Nucleotide-binding</keyword>
<dbReference type="Pfam" id="PF13735">
    <property type="entry name" value="tRNA_NucTran2_2"/>
    <property type="match status" value="1"/>
</dbReference>
<dbReference type="InterPro" id="IPR032810">
    <property type="entry name" value="CCA-adding_enz_C"/>
</dbReference>
<dbReference type="InterPro" id="IPR002646">
    <property type="entry name" value="PolA_pol_head_dom"/>
</dbReference>
<evidence type="ECO:0000256" key="8">
    <source>
        <dbReference type="ARBA" id="ARBA00022884"/>
    </source>
</evidence>
<dbReference type="Pfam" id="PF12627">
    <property type="entry name" value="PolyA_pol_RNAbd"/>
    <property type="match status" value="1"/>
</dbReference>
<dbReference type="InterPro" id="IPR050264">
    <property type="entry name" value="Bact_CCA-adding_enz_type3_sf"/>
</dbReference>
<dbReference type="GO" id="GO:0046872">
    <property type="term" value="F:metal ion binding"/>
    <property type="evidence" value="ECO:0007669"/>
    <property type="project" value="UniProtKB-KW"/>
</dbReference>
<feature type="domain" description="CCA-adding enzyme C-terminal" evidence="11">
    <location>
        <begin position="234"/>
        <end position="332"/>
    </location>
</feature>
<keyword evidence="4 12" id="KW-0548">Nucleotidyltransferase</keyword>
<feature type="domain" description="Poly A polymerase head" evidence="9">
    <location>
        <begin position="2"/>
        <end position="113"/>
    </location>
</feature>
<evidence type="ECO:0000256" key="7">
    <source>
        <dbReference type="ARBA" id="ARBA00022842"/>
    </source>
</evidence>
<evidence type="ECO:0000259" key="10">
    <source>
        <dbReference type="Pfam" id="PF12627"/>
    </source>
</evidence>
<dbReference type="SUPFAM" id="SSF81891">
    <property type="entry name" value="Poly A polymerase C-terminal region-like"/>
    <property type="match status" value="1"/>
</dbReference>
<name>K1RNA6_9ZZZZ</name>
<proteinExistence type="predicted"/>
<accession>K1RNA6</accession>
<evidence type="ECO:0000313" key="12">
    <source>
        <dbReference type="EMBL" id="EKC45004.1"/>
    </source>
</evidence>
<dbReference type="GO" id="GO:0000049">
    <property type="term" value="F:tRNA binding"/>
    <property type="evidence" value="ECO:0007669"/>
    <property type="project" value="TreeGrafter"/>
</dbReference>
<keyword evidence="3" id="KW-0819">tRNA processing</keyword>
<dbReference type="Gene3D" id="1.10.246.80">
    <property type="match status" value="1"/>
</dbReference>
<dbReference type="InterPro" id="IPR032828">
    <property type="entry name" value="PolyA_RNA-bd"/>
</dbReference>
<gene>
    <name evidence="12" type="ORF">OBE_17159</name>
</gene>
<keyword evidence="7" id="KW-0460">Magnesium</keyword>
<dbReference type="AlphaFoldDB" id="K1RNA6"/>
<evidence type="ECO:0000256" key="2">
    <source>
        <dbReference type="ARBA" id="ARBA00022679"/>
    </source>
</evidence>
<comment type="cofactor">
    <cofactor evidence="1">
        <name>Mg(2+)</name>
        <dbReference type="ChEBI" id="CHEBI:18420"/>
    </cofactor>
</comment>
<dbReference type="InterPro" id="IPR043519">
    <property type="entry name" value="NT_sf"/>
</dbReference>
<evidence type="ECO:0000256" key="3">
    <source>
        <dbReference type="ARBA" id="ARBA00022694"/>
    </source>
</evidence>
<evidence type="ECO:0000256" key="6">
    <source>
        <dbReference type="ARBA" id="ARBA00022741"/>
    </source>
</evidence>
<evidence type="ECO:0000256" key="4">
    <source>
        <dbReference type="ARBA" id="ARBA00022695"/>
    </source>
</evidence>
<dbReference type="Pfam" id="PF01743">
    <property type="entry name" value="PolyA_pol"/>
    <property type="match status" value="1"/>
</dbReference>
<comment type="caution">
    <text evidence="12">The sequence shown here is derived from an EMBL/GenBank/DDBJ whole genome shotgun (WGS) entry which is preliminary data.</text>
</comment>
<dbReference type="PANTHER" id="PTHR46173:SF1">
    <property type="entry name" value="CCA TRNA NUCLEOTIDYLTRANSFERASE 1, MITOCHONDRIAL"/>
    <property type="match status" value="1"/>
</dbReference>
<dbReference type="PANTHER" id="PTHR46173">
    <property type="entry name" value="CCA TRNA NUCLEOTIDYLTRANSFERASE 1, MITOCHONDRIAL"/>
    <property type="match status" value="1"/>
</dbReference>
<evidence type="ECO:0000256" key="5">
    <source>
        <dbReference type="ARBA" id="ARBA00022723"/>
    </source>
</evidence>
<protein>
    <submittedName>
        <fullName evidence="12">tRNA adenylyltransferase</fullName>
    </submittedName>
</protein>
<organism evidence="12">
    <name type="scientific">human gut metagenome</name>
    <dbReference type="NCBI Taxonomy" id="408170"/>
    <lineage>
        <taxon>unclassified sequences</taxon>
        <taxon>metagenomes</taxon>
        <taxon>organismal metagenomes</taxon>
    </lineage>
</organism>
<sequence length="343" mass="40015">MRDHLMGLDSNDVDICTNAKPKELIKIFEGAILPAEDYGSVTIYIKNNRFEITTFRREISYNDYRRPVEIEYIDDLKEDIMRRDFTINTICMDKNKKIIDYLNARQDLANHLIKPVGDANYKFSQDVLRILRAIRFATKLDFSLSDEIIDGINKNKHLLKKISYERKREELDKIFTSPNAKRGIDLLIELGLDKELELNNLKNVTNTESLIGIWAIIDPEENTYRFTNNEKELIKLVKEVLPLNNLDPYNLYKYGLYVNSIAGAIKNIPKKDITRSYNNLVIHSRKDLAISIPEILNCLSIEKGPFIKTIFNELEKEVLYKRLKNNRKALLNYCVVNFTSEIL</sequence>
<keyword evidence="8" id="KW-0694">RNA-binding</keyword>